<evidence type="ECO:0000259" key="1">
    <source>
        <dbReference type="PROSITE" id="PS50995"/>
    </source>
</evidence>
<dbReference type="SMART" id="SM00347">
    <property type="entry name" value="HTH_MARR"/>
    <property type="match status" value="1"/>
</dbReference>
<dbReference type="PANTHER" id="PTHR33164">
    <property type="entry name" value="TRANSCRIPTIONAL REGULATOR, MARR FAMILY"/>
    <property type="match status" value="1"/>
</dbReference>
<gene>
    <name evidence="2" type="ORF">Ade02nite_59930</name>
</gene>
<organism evidence="2 3">
    <name type="scientific">Paractinoplanes deccanensis</name>
    <dbReference type="NCBI Taxonomy" id="113561"/>
    <lineage>
        <taxon>Bacteria</taxon>
        <taxon>Bacillati</taxon>
        <taxon>Actinomycetota</taxon>
        <taxon>Actinomycetes</taxon>
        <taxon>Micromonosporales</taxon>
        <taxon>Micromonosporaceae</taxon>
        <taxon>Paractinoplanes</taxon>
    </lineage>
</organism>
<proteinExistence type="predicted"/>
<dbReference type="PROSITE" id="PS50995">
    <property type="entry name" value="HTH_MARR_2"/>
    <property type="match status" value="1"/>
</dbReference>
<dbReference type="PRINTS" id="PR00598">
    <property type="entry name" value="HTHMARR"/>
</dbReference>
<dbReference type="PANTHER" id="PTHR33164:SF99">
    <property type="entry name" value="MARR FAMILY REGULATORY PROTEIN"/>
    <property type="match status" value="1"/>
</dbReference>
<comment type="caution">
    <text evidence="2">The sequence shown here is derived from an EMBL/GenBank/DDBJ whole genome shotgun (WGS) entry which is preliminary data.</text>
</comment>
<dbReference type="InterPro" id="IPR039422">
    <property type="entry name" value="MarR/SlyA-like"/>
</dbReference>
<protein>
    <recommendedName>
        <fullName evidence="1">HTH marR-type domain-containing protein</fullName>
    </recommendedName>
</protein>
<dbReference type="Proteomes" id="UP000609879">
    <property type="component" value="Unassembled WGS sequence"/>
</dbReference>
<sequence length="152" mass="16753">MGTMCGVTQKVRWAHDLVRLEIVLWDHVDARLKRDHDLPLSSFETLWVLRERETARIGDLARELRITMGGASKLADRVRAAGLIERTTDPGDRRASSLTLTTEGREILAKATLTYDAAVAELLDSAGVTDAEVRATQSVITRLLMSTPPTTA</sequence>
<evidence type="ECO:0000313" key="3">
    <source>
        <dbReference type="Proteomes" id="UP000609879"/>
    </source>
</evidence>
<dbReference type="InterPro" id="IPR036390">
    <property type="entry name" value="WH_DNA-bd_sf"/>
</dbReference>
<keyword evidence="3" id="KW-1185">Reference proteome</keyword>
<evidence type="ECO:0000313" key="2">
    <source>
        <dbReference type="EMBL" id="GID77352.1"/>
    </source>
</evidence>
<dbReference type="SUPFAM" id="SSF46785">
    <property type="entry name" value="Winged helix' DNA-binding domain"/>
    <property type="match status" value="1"/>
</dbReference>
<dbReference type="Gene3D" id="1.10.10.10">
    <property type="entry name" value="Winged helix-like DNA-binding domain superfamily/Winged helix DNA-binding domain"/>
    <property type="match status" value="1"/>
</dbReference>
<name>A0ABQ3YBK2_9ACTN</name>
<reference evidence="2 3" key="1">
    <citation type="submission" date="2021-01" db="EMBL/GenBank/DDBJ databases">
        <title>Whole genome shotgun sequence of Actinoplanes deccanensis NBRC 13994.</title>
        <authorList>
            <person name="Komaki H."/>
            <person name="Tamura T."/>
        </authorList>
    </citation>
    <scope>NUCLEOTIDE SEQUENCE [LARGE SCALE GENOMIC DNA]</scope>
    <source>
        <strain evidence="2 3">NBRC 13994</strain>
    </source>
</reference>
<dbReference type="EMBL" id="BOMI01000118">
    <property type="protein sequence ID" value="GID77352.1"/>
    <property type="molecule type" value="Genomic_DNA"/>
</dbReference>
<dbReference type="Pfam" id="PF12802">
    <property type="entry name" value="MarR_2"/>
    <property type="match status" value="1"/>
</dbReference>
<accession>A0ABQ3YBK2</accession>
<dbReference type="InterPro" id="IPR036388">
    <property type="entry name" value="WH-like_DNA-bd_sf"/>
</dbReference>
<feature type="domain" description="HTH marR-type" evidence="1">
    <location>
        <begin position="1"/>
        <end position="145"/>
    </location>
</feature>
<dbReference type="InterPro" id="IPR000835">
    <property type="entry name" value="HTH_MarR-typ"/>
</dbReference>